<reference evidence="2" key="1">
    <citation type="submission" date="2023-10" db="EMBL/GenBank/DDBJ databases">
        <title>Genome assemblies of two species of porcelain crab, Petrolisthes cinctipes and Petrolisthes manimaculis (Anomura: Porcellanidae).</title>
        <authorList>
            <person name="Angst P."/>
        </authorList>
    </citation>
    <scope>NUCLEOTIDE SEQUENCE</scope>
    <source>
        <strain evidence="2">PB745_01</strain>
        <tissue evidence="2">Gill</tissue>
    </source>
</reference>
<keyword evidence="3" id="KW-1185">Reference proteome</keyword>
<name>A0AAE1EEU5_PETCI</name>
<gene>
    <name evidence="2" type="ORF">Pcinc_043712</name>
</gene>
<protein>
    <submittedName>
        <fullName evidence="2">Uncharacterized protein</fullName>
    </submittedName>
</protein>
<accession>A0AAE1EEU5</accession>
<dbReference type="AlphaFoldDB" id="A0AAE1EEU5"/>
<sequence>MDVMPRRPAKDTSLDGLLLRRLLRQILRGPGPFLNGAVSCSSYPAPFNSSVTGNCMSCIKLPRDSPLFIPKKEVSVYGLIDMHTPPSPSSAHSSLSLLSTLLRLPPQHTPPSPSSAHHSLSLLIP</sequence>
<dbReference type="EMBL" id="JAWQEG010008851">
    <property type="protein sequence ID" value="KAK3849537.1"/>
    <property type="molecule type" value="Genomic_DNA"/>
</dbReference>
<evidence type="ECO:0000256" key="1">
    <source>
        <dbReference type="SAM" id="MobiDB-lite"/>
    </source>
</evidence>
<evidence type="ECO:0000313" key="3">
    <source>
        <dbReference type="Proteomes" id="UP001286313"/>
    </source>
</evidence>
<evidence type="ECO:0000313" key="2">
    <source>
        <dbReference type="EMBL" id="KAK3849537.1"/>
    </source>
</evidence>
<comment type="caution">
    <text evidence="2">The sequence shown here is derived from an EMBL/GenBank/DDBJ whole genome shotgun (WGS) entry which is preliminary data.</text>
</comment>
<feature type="compositionally biased region" description="Low complexity" evidence="1">
    <location>
        <begin position="114"/>
        <end position="125"/>
    </location>
</feature>
<feature type="region of interest" description="Disordered" evidence="1">
    <location>
        <begin position="103"/>
        <end position="125"/>
    </location>
</feature>
<organism evidence="2 3">
    <name type="scientific">Petrolisthes cinctipes</name>
    <name type="common">Flat porcelain crab</name>
    <dbReference type="NCBI Taxonomy" id="88211"/>
    <lineage>
        <taxon>Eukaryota</taxon>
        <taxon>Metazoa</taxon>
        <taxon>Ecdysozoa</taxon>
        <taxon>Arthropoda</taxon>
        <taxon>Crustacea</taxon>
        <taxon>Multicrustacea</taxon>
        <taxon>Malacostraca</taxon>
        <taxon>Eumalacostraca</taxon>
        <taxon>Eucarida</taxon>
        <taxon>Decapoda</taxon>
        <taxon>Pleocyemata</taxon>
        <taxon>Anomura</taxon>
        <taxon>Galatheoidea</taxon>
        <taxon>Porcellanidae</taxon>
        <taxon>Petrolisthes</taxon>
    </lineage>
</organism>
<proteinExistence type="predicted"/>
<dbReference type="Proteomes" id="UP001286313">
    <property type="component" value="Unassembled WGS sequence"/>
</dbReference>